<dbReference type="InterPro" id="IPR036271">
    <property type="entry name" value="Tet_transcr_reg_TetR-rel_C_sf"/>
</dbReference>
<evidence type="ECO:0000313" key="9">
    <source>
        <dbReference type="Proteomes" id="UP000270524"/>
    </source>
</evidence>
<keyword evidence="3" id="KW-0804">Transcription</keyword>
<evidence type="ECO:0000313" key="8">
    <source>
        <dbReference type="Proteomes" id="UP000269335"/>
    </source>
</evidence>
<dbReference type="InterPro" id="IPR050109">
    <property type="entry name" value="HTH-type_TetR-like_transc_reg"/>
</dbReference>
<evidence type="ECO:0000256" key="4">
    <source>
        <dbReference type="PROSITE-ProRule" id="PRU00335"/>
    </source>
</evidence>
<proteinExistence type="predicted"/>
<sequence length="206" mass="22541">MMKARTEARRLTIVGVAADVFLELGYDGASMTEVSRRLGGSKATLYGYFRCKEDLFGAVVKMYATSHLYDALASLLQASDDSALHETLVRFGRKMMSVLTHDSKAINVYRLVLSESGRSDIGKLFHDSGPSQCIDVLSDLMSRAMASGDLADACPGLRARQFLSLLTAETGERLFQQEPAPMPMSEVERLVDQAVRMFMSGAGRAL</sequence>
<dbReference type="SUPFAM" id="SSF48498">
    <property type="entry name" value="Tetracyclin repressor-like, C-terminal domain"/>
    <property type="match status" value="1"/>
</dbReference>
<comment type="caution">
    <text evidence="7">The sequence shown here is derived from an EMBL/GenBank/DDBJ whole genome shotgun (WGS) entry which is preliminary data.</text>
</comment>
<dbReference type="GO" id="GO:0000976">
    <property type="term" value="F:transcription cis-regulatory region binding"/>
    <property type="evidence" value="ECO:0007669"/>
    <property type="project" value="TreeGrafter"/>
</dbReference>
<evidence type="ECO:0000256" key="3">
    <source>
        <dbReference type="ARBA" id="ARBA00023163"/>
    </source>
</evidence>
<name>A0A3M3QCM7_PSECA</name>
<protein>
    <submittedName>
        <fullName evidence="7">Regulatory protein, TetR</fullName>
    </submittedName>
    <submittedName>
        <fullName evidence="6">TetR family transcriptional regulator</fullName>
    </submittedName>
</protein>
<dbReference type="SUPFAM" id="SSF46689">
    <property type="entry name" value="Homeodomain-like"/>
    <property type="match status" value="1"/>
</dbReference>
<dbReference type="InterPro" id="IPR001647">
    <property type="entry name" value="HTH_TetR"/>
</dbReference>
<dbReference type="Pfam" id="PF00440">
    <property type="entry name" value="TetR_N"/>
    <property type="match status" value="1"/>
</dbReference>
<dbReference type="Gene3D" id="1.10.357.10">
    <property type="entry name" value="Tetracycline Repressor, domain 2"/>
    <property type="match status" value="1"/>
</dbReference>
<evidence type="ECO:0000256" key="2">
    <source>
        <dbReference type="ARBA" id="ARBA00023125"/>
    </source>
</evidence>
<dbReference type="InterPro" id="IPR009057">
    <property type="entry name" value="Homeodomain-like_sf"/>
</dbReference>
<feature type="domain" description="HTH tetR-type" evidence="5">
    <location>
        <begin position="7"/>
        <end position="67"/>
    </location>
</feature>
<dbReference type="FunFam" id="1.10.10.60:FF:000141">
    <property type="entry name" value="TetR family transcriptional regulator"/>
    <property type="match status" value="1"/>
</dbReference>
<feature type="DNA-binding region" description="H-T-H motif" evidence="4">
    <location>
        <begin position="30"/>
        <end position="49"/>
    </location>
</feature>
<evidence type="ECO:0000259" key="5">
    <source>
        <dbReference type="PROSITE" id="PS50977"/>
    </source>
</evidence>
<evidence type="ECO:0000313" key="6">
    <source>
        <dbReference type="EMBL" id="RMN81859.1"/>
    </source>
</evidence>
<gene>
    <name evidence="7" type="ORF">ALQ51_01119</name>
    <name evidence="6" type="ORF">ALQ53_102422</name>
</gene>
<dbReference type="PROSITE" id="PS50977">
    <property type="entry name" value="HTH_TETR_2"/>
    <property type="match status" value="1"/>
</dbReference>
<dbReference type="EMBL" id="RBPJ01000339">
    <property type="protein sequence ID" value="RMN87040.1"/>
    <property type="molecule type" value="Genomic_DNA"/>
</dbReference>
<dbReference type="PANTHER" id="PTHR30055">
    <property type="entry name" value="HTH-TYPE TRANSCRIPTIONAL REGULATOR RUTR"/>
    <property type="match status" value="1"/>
</dbReference>
<dbReference type="InterPro" id="IPR039536">
    <property type="entry name" value="TetR_C_Proteobacteria"/>
</dbReference>
<evidence type="ECO:0000256" key="1">
    <source>
        <dbReference type="ARBA" id="ARBA00023015"/>
    </source>
</evidence>
<dbReference type="PRINTS" id="PR00455">
    <property type="entry name" value="HTHTETR"/>
</dbReference>
<keyword evidence="1" id="KW-0805">Transcription regulation</keyword>
<accession>A0A3M3QCM7</accession>
<dbReference type="AlphaFoldDB" id="A0A3M3QCM7"/>
<dbReference type="Proteomes" id="UP000270524">
    <property type="component" value="Unassembled WGS sequence"/>
</dbReference>
<evidence type="ECO:0000313" key="7">
    <source>
        <dbReference type="EMBL" id="RMN87040.1"/>
    </source>
</evidence>
<dbReference type="PANTHER" id="PTHR30055:SF119">
    <property type="entry name" value="NALC"/>
    <property type="match status" value="1"/>
</dbReference>
<reference evidence="8 9" key="1">
    <citation type="submission" date="2018-08" db="EMBL/GenBank/DDBJ databases">
        <title>Recombination of ecologically and evolutionarily significant loci maintains genetic cohesion in the Pseudomonas syringae species complex.</title>
        <authorList>
            <person name="Dillon M."/>
            <person name="Thakur S."/>
            <person name="Almeida R.N.D."/>
            <person name="Weir B.S."/>
            <person name="Guttman D.S."/>
        </authorList>
    </citation>
    <scope>NUCLEOTIDE SEQUENCE [LARGE SCALE GENOMIC DNA]</scope>
    <source>
        <strain evidence="6 8">ICMP 15201</strain>
        <strain evidence="7 9">ICMP 15203</strain>
    </source>
</reference>
<keyword evidence="2 4" id="KW-0238">DNA-binding</keyword>
<organism evidence="7 9">
    <name type="scientific">Pseudomonas cannabina</name>
    <dbReference type="NCBI Taxonomy" id="86840"/>
    <lineage>
        <taxon>Bacteria</taxon>
        <taxon>Pseudomonadati</taxon>
        <taxon>Pseudomonadota</taxon>
        <taxon>Gammaproteobacteria</taxon>
        <taxon>Pseudomonadales</taxon>
        <taxon>Pseudomonadaceae</taxon>
        <taxon>Pseudomonas</taxon>
    </lineage>
</organism>
<dbReference type="GO" id="GO:0003700">
    <property type="term" value="F:DNA-binding transcription factor activity"/>
    <property type="evidence" value="ECO:0007669"/>
    <property type="project" value="TreeGrafter"/>
</dbReference>
<dbReference type="Pfam" id="PF14246">
    <property type="entry name" value="TetR_C_7"/>
    <property type="match status" value="1"/>
</dbReference>
<dbReference type="EMBL" id="RBPH01000114">
    <property type="protein sequence ID" value="RMN81859.1"/>
    <property type="molecule type" value="Genomic_DNA"/>
</dbReference>
<dbReference type="Proteomes" id="UP000269335">
    <property type="component" value="Unassembled WGS sequence"/>
</dbReference>